<evidence type="ECO:0000313" key="2">
    <source>
        <dbReference type="Proteomes" id="UP001207228"/>
    </source>
</evidence>
<dbReference type="InterPro" id="IPR036412">
    <property type="entry name" value="HAD-like_sf"/>
</dbReference>
<keyword evidence="1" id="KW-0378">Hydrolase</keyword>
<sequence length="206" mass="24308">MAPTEAEAKIIVFDLNGTFYNKSSKTEFYKFILSKQPGRIKFLFEMAYYKLLHKLHQMRQTEFKENFFNYLDKLQPERVKALAKEFWEKEYPDNFNKELKQHFEKMRKEGVLLFCATGGLELYVKPLFDLFPVDGFAGTEVKYEGGTYLVVDEACKEEEKLRRITKHFKGRKFNIIEAYSDSKEVILDEADKAFLVDDGKITPYKP</sequence>
<dbReference type="Proteomes" id="UP001207228">
    <property type="component" value="Unassembled WGS sequence"/>
</dbReference>
<dbReference type="Gene3D" id="1.20.1440.100">
    <property type="entry name" value="SG protein - dephosphorylation function"/>
    <property type="match status" value="1"/>
</dbReference>
<dbReference type="RefSeq" id="WP_266051036.1">
    <property type="nucleotide sequence ID" value="NZ_JAPFQO010000002.1"/>
</dbReference>
<dbReference type="SUPFAM" id="SSF56784">
    <property type="entry name" value="HAD-like"/>
    <property type="match status" value="1"/>
</dbReference>
<name>A0ABT3RC32_9BACT</name>
<dbReference type="EMBL" id="JAPFQO010000002">
    <property type="protein sequence ID" value="MCX2738978.1"/>
    <property type="molecule type" value="Genomic_DNA"/>
</dbReference>
<reference evidence="1 2" key="1">
    <citation type="submission" date="2022-11" db="EMBL/GenBank/DDBJ databases">
        <title>The characterization of three novel Bacteroidetes species and genomic analysis of their roles in tidal elemental geochemical cycles.</title>
        <authorList>
            <person name="Ma K.-J."/>
        </authorList>
    </citation>
    <scope>NUCLEOTIDE SEQUENCE [LARGE SCALE GENOMIC DNA]</scope>
    <source>
        <strain evidence="1 2">M82</strain>
    </source>
</reference>
<keyword evidence="2" id="KW-1185">Reference proteome</keyword>
<dbReference type="GO" id="GO:0016787">
    <property type="term" value="F:hydrolase activity"/>
    <property type="evidence" value="ECO:0007669"/>
    <property type="project" value="UniProtKB-KW"/>
</dbReference>
<gene>
    <name evidence="1" type="ORF">OO017_03390</name>
</gene>
<evidence type="ECO:0000313" key="1">
    <source>
        <dbReference type="EMBL" id="MCX2738978.1"/>
    </source>
</evidence>
<organism evidence="1 2">
    <name type="scientific">Pontibacter anaerobius</name>
    <dbReference type="NCBI Taxonomy" id="2993940"/>
    <lineage>
        <taxon>Bacteria</taxon>
        <taxon>Pseudomonadati</taxon>
        <taxon>Bacteroidota</taxon>
        <taxon>Cytophagia</taxon>
        <taxon>Cytophagales</taxon>
        <taxon>Hymenobacteraceae</taxon>
        <taxon>Pontibacter</taxon>
    </lineage>
</organism>
<accession>A0ABT3RC32</accession>
<dbReference type="Gene3D" id="3.40.50.1000">
    <property type="entry name" value="HAD superfamily/HAD-like"/>
    <property type="match status" value="1"/>
</dbReference>
<comment type="caution">
    <text evidence="1">The sequence shown here is derived from an EMBL/GenBank/DDBJ whole genome shotgun (WGS) entry which is preliminary data.</text>
</comment>
<proteinExistence type="predicted"/>
<dbReference type="InterPro" id="IPR023214">
    <property type="entry name" value="HAD_sf"/>
</dbReference>
<dbReference type="Pfam" id="PF12710">
    <property type="entry name" value="HAD"/>
    <property type="match status" value="1"/>
</dbReference>
<protein>
    <submittedName>
        <fullName evidence="1">HAD family hydrolase</fullName>
    </submittedName>
</protein>